<dbReference type="Pfam" id="PF00514">
    <property type="entry name" value="Arm"/>
    <property type="match status" value="7"/>
</dbReference>
<evidence type="ECO:0000256" key="1">
    <source>
        <dbReference type="ARBA" id="ARBA00004592"/>
    </source>
</evidence>
<dbReference type="GO" id="GO:0000329">
    <property type="term" value="C:fungal-type vacuole membrane"/>
    <property type="evidence" value="ECO:0007669"/>
    <property type="project" value="TreeGrafter"/>
</dbReference>
<proteinExistence type="inferred from homology"/>
<evidence type="ECO:0000256" key="5">
    <source>
        <dbReference type="ARBA" id="ARBA00022737"/>
    </source>
</evidence>
<dbReference type="SUPFAM" id="SSF48371">
    <property type="entry name" value="ARM repeat"/>
    <property type="match status" value="1"/>
</dbReference>
<keyword evidence="3 12" id="KW-0926">Vacuole</keyword>
<gene>
    <name evidence="13" type="ORF">QBC46DRAFT_132675</name>
</gene>
<dbReference type="PANTHER" id="PTHR47249:SF1">
    <property type="entry name" value="VACUOLAR PROTEIN 8"/>
    <property type="match status" value="1"/>
</dbReference>
<feature type="repeat" description="ARM" evidence="11">
    <location>
        <begin position="169"/>
        <end position="211"/>
    </location>
</feature>
<dbReference type="InterPro" id="IPR016024">
    <property type="entry name" value="ARM-type_fold"/>
</dbReference>
<evidence type="ECO:0000256" key="10">
    <source>
        <dbReference type="ARBA" id="ARBA00026209"/>
    </source>
</evidence>
<keyword evidence="14" id="KW-1185">Reference proteome</keyword>
<feature type="repeat" description="ARM" evidence="11">
    <location>
        <begin position="253"/>
        <end position="295"/>
    </location>
</feature>
<dbReference type="GO" id="GO:0071562">
    <property type="term" value="P:nucleus-vacuole junction assembly"/>
    <property type="evidence" value="ECO:0007669"/>
    <property type="project" value="InterPro"/>
</dbReference>
<keyword evidence="8" id="KW-0449">Lipoprotein</keyword>
<dbReference type="InterPro" id="IPR000225">
    <property type="entry name" value="Armadillo"/>
</dbReference>
<comment type="caution">
    <text evidence="13">The sequence shown here is derived from an EMBL/GenBank/DDBJ whole genome shotgun (WGS) entry which is preliminary data.</text>
</comment>
<sequence length="560" mass="60653">MGACNSSCCGGKPRDGLYEPVLADSEREAVADLLQYLENRGETDFFQGEPLRALSTLVFSDNIDLQRSASLTFAEITERDVRAVDRDTLEPILFLLQNPDLEVQRAASAALGNLAVNPDNKVLIVQLGGLAPLIRQMMSPNVEVQCNAVGCVTNLATHEENKAKIARSGALGPLTRLAKSKDMRVQRNATGALLNMTHSDENRQQLVGAGAIPVLVHLLGSGDVDVQYYCTTALSNIAVDANNRRKLAQNEPKLVQNLVKLMDSPSPKVQCQAALALRNLASDEKYQLEVVRTGGLPGLRRLLESSYLPLILSAVACIRNISIHPSNESPIIEAAFLKPLVELLGSTDNEEIQCHAISTLRNLAASSDRNKTLVLEAGAVQKCKQLVLEVPVSVQSEMTAAIAVLALSDELKTHLLELGVFDILIPLTKSPSIEVQGNSAAALGNLSSKVGDYSLFIHHWTEPEEGIHGYLSTFLASGDATFQHISIWTLLQLLESEDKKLIGLIGKSEDMVKMIQQIANRQVESDNEVIEDDDEGEVVNLAQRCLELLGQGGAKSHIEG</sequence>
<evidence type="ECO:0000256" key="9">
    <source>
        <dbReference type="ARBA" id="ARBA00024821"/>
    </source>
</evidence>
<reference evidence="14" key="1">
    <citation type="journal article" date="2023" name="Mol. Phylogenet. Evol.">
        <title>Genome-scale phylogeny and comparative genomics of the fungal order Sordariales.</title>
        <authorList>
            <person name="Hensen N."/>
            <person name="Bonometti L."/>
            <person name="Westerberg I."/>
            <person name="Brannstrom I.O."/>
            <person name="Guillou S."/>
            <person name="Cros-Aarteil S."/>
            <person name="Calhoun S."/>
            <person name="Haridas S."/>
            <person name="Kuo A."/>
            <person name="Mondo S."/>
            <person name="Pangilinan J."/>
            <person name="Riley R."/>
            <person name="LaButti K."/>
            <person name="Andreopoulos B."/>
            <person name="Lipzen A."/>
            <person name="Chen C."/>
            <person name="Yan M."/>
            <person name="Daum C."/>
            <person name="Ng V."/>
            <person name="Clum A."/>
            <person name="Steindorff A."/>
            <person name="Ohm R.A."/>
            <person name="Martin F."/>
            <person name="Silar P."/>
            <person name="Natvig D.O."/>
            <person name="Lalanne C."/>
            <person name="Gautier V."/>
            <person name="Ament-Velasquez S.L."/>
            <person name="Kruys A."/>
            <person name="Hutchinson M.I."/>
            <person name="Powell A.J."/>
            <person name="Barry K."/>
            <person name="Miller A.N."/>
            <person name="Grigoriev I.V."/>
            <person name="Debuchy R."/>
            <person name="Gladieux P."/>
            <person name="Hiltunen Thoren M."/>
            <person name="Johannesson H."/>
        </authorList>
    </citation>
    <scope>NUCLEOTIDE SEQUENCE [LARGE SCALE GENOMIC DNA]</scope>
    <source>
        <strain evidence="14">CBS 340.73</strain>
    </source>
</reference>
<dbReference type="GO" id="GO:0043495">
    <property type="term" value="F:protein-membrane adaptor activity"/>
    <property type="evidence" value="ECO:0007669"/>
    <property type="project" value="InterPro"/>
</dbReference>
<evidence type="ECO:0000256" key="4">
    <source>
        <dbReference type="ARBA" id="ARBA00022707"/>
    </source>
</evidence>
<keyword evidence="6 12" id="KW-0472">Membrane</keyword>
<keyword evidence="4" id="KW-0519">Myristate</keyword>
<dbReference type="AlphaFoldDB" id="A0AAN6NK44"/>
<dbReference type="Gene3D" id="1.25.10.10">
    <property type="entry name" value="Leucine-rich Repeat Variant"/>
    <property type="match status" value="2"/>
</dbReference>
<evidence type="ECO:0000256" key="8">
    <source>
        <dbReference type="ARBA" id="ARBA00023288"/>
    </source>
</evidence>
<protein>
    <recommendedName>
        <fullName evidence="10 12">Vacuolar protein 8</fullName>
    </recommendedName>
</protein>
<evidence type="ECO:0000256" key="12">
    <source>
        <dbReference type="RuleBase" id="RU369097"/>
    </source>
</evidence>
<evidence type="ECO:0000256" key="2">
    <source>
        <dbReference type="ARBA" id="ARBA00005462"/>
    </source>
</evidence>
<keyword evidence="7" id="KW-0564">Palmitate</keyword>
<comment type="similarity">
    <text evidence="2 12">Belongs to the beta-catenin family.</text>
</comment>
<feature type="repeat" description="ARM" evidence="11">
    <location>
        <begin position="294"/>
        <end position="336"/>
    </location>
</feature>
<dbReference type="EMBL" id="MU853756">
    <property type="protein sequence ID" value="KAK3945072.1"/>
    <property type="molecule type" value="Genomic_DNA"/>
</dbReference>
<accession>A0AAN6NK44</accession>
<evidence type="ECO:0000256" key="7">
    <source>
        <dbReference type="ARBA" id="ARBA00023139"/>
    </source>
</evidence>
<dbReference type="FunFam" id="1.25.10.10:FF:000095">
    <property type="entry name" value="Vacuolar protein 8"/>
    <property type="match status" value="1"/>
</dbReference>
<comment type="subcellular location">
    <subcellularLocation>
        <location evidence="1 12">Vacuole membrane</location>
        <topology evidence="1 12">Lipid-anchor</topology>
    </subcellularLocation>
</comment>
<name>A0AAN6NK44_9PEZI</name>
<dbReference type="SMART" id="SM00185">
    <property type="entry name" value="ARM"/>
    <property type="match status" value="9"/>
</dbReference>
<dbReference type="GO" id="GO:0000011">
    <property type="term" value="P:vacuole inheritance"/>
    <property type="evidence" value="ECO:0007669"/>
    <property type="project" value="UniProtKB-UniRule"/>
</dbReference>
<organism evidence="13 14">
    <name type="scientific">Diplogelasinospora grovesii</name>
    <dbReference type="NCBI Taxonomy" id="303347"/>
    <lineage>
        <taxon>Eukaryota</taxon>
        <taxon>Fungi</taxon>
        <taxon>Dikarya</taxon>
        <taxon>Ascomycota</taxon>
        <taxon>Pezizomycotina</taxon>
        <taxon>Sordariomycetes</taxon>
        <taxon>Sordariomycetidae</taxon>
        <taxon>Sordariales</taxon>
        <taxon>Diplogelasinosporaceae</taxon>
        <taxon>Diplogelasinospora</taxon>
    </lineage>
</organism>
<evidence type="ECO:0000256" key="6">
    <source>
        <dbReference type="ARBA" id="ARBA00023136"/>
    </source>
</evidence>
<evidence type="ECO:0000313" key="13">
    <source>
        <dbReference type="EMBL" id="KAK3945072.1"/>
    </source>
</evidence>
<dbReference type="InterPro" id="IPR011989">
    <property type="entry name" value="ARM-like"/>
</dbReference>
<comment type="function">
    <text evidence="9 12">Functions in both vacuole inheritance and protein targeting from the cytoplasm to vacuole.</text>
</comment>
<evidence type="ECO:0000256" key="3">
    <source>
        <dbReference type="ARBA" id="ARBA00022554"/>
    </source>
</evidence>
<feature type="repeat" description="ARM" evidence="11">
    <location>
        <begin position="335"/>
        <end position="378"/>
    </location>
</feature>
<dbReference type="Proteomes" id="UP001303473">
    <property type="component" value="Unassembled WGS sequence"/>
</dbReference>
<feature type="repeat" description="ARM" evidence="11">
    <location>
        <begin position="87"/>
        <end position="129"/>
    </location>
</feature>
<feature type="repeat" description="ARM" evidence="11">
    <location>
        <begin position="210"/>
        <end position="247"/>
    </location>
</feature>
<evidence type="ECO:0000256" key="11">
    <source>
        <dbReference type="PROSITE-ProRule" id="PRU00259"/>
    </source>
</evidence>
<keyword evidence="5" id="KW-0677">Repeat</keyword>
<dbReference type="PANTHER" id="PTHR47249">
    <property type="entry name" value="VACUOLAR PROTEIN 8"/>
    <property type="match status" value="1"/>
</dbReference>
<evidence type="ECO:0000313" key="14">
    <source>
        <dbReference type="Proteomes" id="UP001303473"/>
    </source>
</evidence>
<dbReference type="PROSITE" id="PS50176">
    <property type="entry name" value="ARM_REPEAT"/>
    <property type="match status" value="7"/>
</dbReference>
<dbReference type="InterPro" id="IPR045156">
    <property type="entry name" value="Vac8"/>
</dbReference>
<dbReference type="GO" id="GO:0000045">
    <property type="term" value="P:autophagosome assembly"/>
    <property type="evidence" value="ECO:0007669"/>
    <property type="project" value="TreeGrafter"/>
</dbReference>
<feature type="repeat" description="ARM" evidence="11">
    <location>
        <begin position="128"/>
        <end position="170"/>
    </location>
</feature>
<dbReference type="FunFam" id="1.25.10.10:FF:000243">
    <property type="entry name" value="Putative Vacuolar protein 8"/>
    <property type="match status" value="1"/>
</dbReference>